<evidence type="ECO:0000256" key="2">
    <source>
        <dbReference type="ARBA" id="ARBA00022670"/>
    </source>
</evidence>
<accession>A0A9P0QST5</accession>
<dbReference type="GO" id="GO:0016929">
    <property type="term" value="F:deSUMOylase activity"/>
    <property type="evidence" value="ECO:0007669"/>
    <property type="project" value="TreeGrafter"/>
</dbReference>
<protein>
    <recommendedName>
        <fullName evidence="6">Ubiquitin-like protease family profile domain-containing protein</fullName>
    </recommendedName>
</protein>
<evidence type="ECO:0000256" key="5">
    <source>
        <dbReference type="SAM" id="MobiDB-lite"/>
    </source>
</evidence>
<keyword evidence="8" id="KW-1185">Reference proteome</keyword>
<dbReference type="Proteomes" id="UP000837801">
    <property type="component" value="Unassembled WGS sequence"/>
</dbReference>
<proteinExistence type="inferred from homology"/>
<evidence type="ECO:0000256" key="4">
    <source>
        <dbReference type="ARBA" id="ARBA00022807"/>
    </source>
</evidence>
<evidence type="ECO:0000313" key="8">
    <source>
        <dbReference type="Proteomes" id="UP000837801"/>
    </source>
</evidence>
<feature type="region of interest" description="Disordered" evidence="5">
    <location>
        <begin position="230"/>
        <end position="256"/>
    </location>
</feature>
<keyword evidence="2" id="KW-0645">Protease</keyword>
<dbReference type="GO" id="GO:0005634">
    <property type="term" value="C:nucleus"/>
    <property type="evidence" value="ECO:0007669"/>
    <property type="project" value="TreeGrafter"/>
</dbReference>
<dbReference type="PROSITE" id="PS50600">
    <property type="entry name" value="ULP_PROTEASE"/>
    <property type="match status" value="1"/>
</dbReference>
<feature type="compositionally biased region" description="Low complexity" evidence="5">
    <location>
        <begin position="239"/>
        <end position="256"/>
    </location>
</feature>
<dbReference type="AlphaFoldDB" id="A0A9P0QST5"/>
<dbReference type="SUPFAM" id="SSF54001">
    <property type="entry name" value="Cysteine proteinases"/>
    <property type="match status" value="1"/>
</dbReference>
<dbReference type="Gene3D" id="3.40.395.10">
    <property type="entry name" value="Adenoviral Proteinase, Chain A"/>
    <property type="match status" value="1"/>
</dbReference>
<dbReference type="Pfam" id="PF02902">
    <property type="entry name" value="Peptidase_C48"/>
    <property type="match status" value="1"/>
</dbReference>
<dbReference type="GO" id="GO:0016926">
    <property type="term" value="P:protein desumoylation"/>
    <property type="evidence" value="ECO:0007669"/>
    <property type="project" value="TreeGrafter"/>
</dbReference>
<reference evidence="7" key="1">
    <citation type="submission" date="2022-03" db="EMBL/GenBank/DDBJ databases">
        <authorList>
            <person name="Legras J.-L."/>
            <person name="Devillers H."/>
            <person name="Grondin C."/>
        </authorList>
    </citation>
    <scope>NUCLEOTIDE SEQUENCE</scope>
    <source>
        <strain evidence="7">CLIB 1423</strain>
    </source>
</reference>
<dbReference type="PANTHER" id="PTHR12606">
    <property type="entry name" value="SENTRIN/SUMO-SPECIFIC PROTEASE"/>
    <property type="match status" value="1"/>
</dbReference>
<gene>
    <name evidence="7" type="ORF">CLIB1423_12S01772</name>
</gene>
<comment type="caution">
    <text evidence="7">The sequence shown here is derived from an EMBL/GenBank/DDBJ whole genome shotgun (WGS) entry which is preliminary data.</text>
</comment>
<sequence>MDLNNPIFFKERGNSFQRSGFRTENRRKTRKTSSSTVEDSPVGETHQTVTGSSYNHIMFEKVTILLTQLLVLISSVASFGKKIYQERFVGENTVAIESGGSGTYTANTKKGKEAGAKVSAEKHSNSAKYVTNPVDDERMSTKLYNDSPSLDLISILCPDLNASDSEESESDGKQYGTRIKLVRKRRTTEVITNESIVEDILSQQPKTPSPRSSLTTSSVDSSIVFDTSSIYPSTPSKRSAQLQPQQQPQSPVQSPNSYDAAVARYYLPSIPPKHHSLVDSLLSSFKPTENWLFDLKRKQELITKERISSTSLIEPLTVEQLAKIKKVWNSSNLSIVVSSAFQIDITCRDLQTLCDGSWLNDNVIDFYSSLITNDKPSVFCWTTHFFTTLQSKGYTGVARWAKRKKLDVTQMELVLVPINIMGTHWALAAVDNKLKEFQYYDSLSSSGNLKALQILKTYMQEEGKRLNSSIDFNEYKLVPLMDSPQQSNGYDCGVFTCTSAFFVSGRKPLNFSQKDMKLLRRKMAYEILTKELL</sequence>
<feature type="region of interest" description="Disordered" evidence="5">
    <location>
        <begin position="18"/>
        <end position="48"/>
    </location>
</feature>
<organism evidence="7 8">
    <name type="scientific">[Candida] railenensis</name>
    <dbReference type="NCBI Taxonomy" id="45579"/>
    <lineage>
        <taxon>Eukaryota</taxon>
        <taxon>Fungi</taxon>
        <taxon>Dikarya</taxon>
        <taxon>Ascomycota</taxon>
        <taxon>Saccharomycotina</taxon>
        <taxon>Pichiomycetes</taxon>
        <taxon>Debaryomycetaceae</taxon>
        <taxon>Kurtzmaniella</taxon>
    </lineage>
</organism>
<keyword evidence="4" id="KW-0788">Thiol protease</keyword>
<dbReference type="InterPro" id="IPR003653">
    <property type="entry name" value="Peptidase_C48_C"/>
</dbReference>
<keyword evidence="3" id="KW-0378">Hydrolase</keyword>
<evidence type="ECO:0000313" key="7">
    <source>
        <dbReference type="EMBL" id="CAH2353735.1"/>
    </source>
</evidence>
<dbReference type="OrthoDB" id="1939479at2759"/>
<evidence type="ECO:0000256" key="3">
    <source>
        <dbReference type="ARBA" id="ARBA00022801"/>
    </source>
</evidence>
<comment type="similarity">
    <text evidence="1">Belongs to the peptidase C48 family.</text>
</comment>
<name>A0A9P0QST5_9ASCO</name>
<dbReference type="PANTHER" id="PTHR12606:SF141">
    <property type="entry name" value="GH15225P-RELATED"/>
    <property type="match status" value="1"/>
</dbReference>
<dbReference type="EMBL" id="CAKXYY010000012">
    <property type="protein sequence ID" value="CAH2353735.1"/>
    <property type="molecule type" value="Genomic_DNA"/>
</dbReference>
<evidence type="ECO:0000256" key="1">
    <source>
        <dbReference type="ARBA" id="ARBA00005234"/>
    </source>
</evidence>
<dbReference type="InterPro" id="IPR038765">
    <property type="entry name" value="Papain-like_cys_pep_sf"/>
</dbReference>
<evidence type="ECO:0000259" key="6">
    <source>
        <dbReference type="PROSITE" id="PS50600"/>
    </source>
</evidence>
<dbReference type="GO" id="GO:0006508">
    <property type="term" value="P:proteolysis"/>
    <property type="evidence" value="ECO:0007669"/>
    <property type="project" value="UniProtKB-KW"/>
</dbReference>
<feature type="domain" description="Ubiquitin-like protease family profile" evidence="6">
    <location>
        <begin position="343"/>
        <end position="503"/>
    </location>
</feature>